<dbReference type="InterPro" id="IPR037185">
    <property type="entry name" value="EmrE-like"/>
</dbReference>
<keyword evidence="3" id="KW-1003">Cell membrane</keyword>
<comment type="caution">
    <text evidence="9">The sequence shown here is derived from an EMBL/GenBank/DDBJ whole genome shotgun (WGS) entry which is preliminary data.</text>
</comment>
<dbReference type="EMBL" id="DXBV01000010">
    <property type="protein sequence ID" value="HIZ29736.1"/>
    <property type="molecule type" value="Genomic_DNA"/>
</dbReference>
<dbReference type="PANTHER" id="PTHR42920:SF5">
    <property type="entry name" value="EAMA DOMAIN-CONTAINING PROTEIN"/>
    <property type="match status" value="1"/>
</dbReference>
<dbReference type="InterPro" id="IPR051258">
    <property type="entry name" value="Diverse_Substrate_Transporter"/>
</dbReference>
<evidence type="ECO:0000256" key="1">
    <source>
        <dbReference type="ARBA" id="ARBA00004651"/>
    </source>
</evidence>
<dbReference type="SUPFAM" id="SSF103481">
    <property type="entry name" value="Multidrug resistance efflux transporter EmrE"/>
    <property type="match status" value="2"/>
</dbReference>
<evidence type="ECO:0000313" key="10">
    <source>
        <dbReference type="Proteomes" id="UP000824035"/>
    </source>
</evidence>
<dbReference type="PANTHER" id="PTHR42920">
    <property type="entry name" value="OS03G0707200 PROTEIN-RELATED"/>
    <property type="match status" value="1"/>
</dbReference>
<evidence type="ECO:0000313" key="9">
    <source>
        <dbReference type="EMBL" id="HIZ29736.1"/>
    </source>
</evidence>
<dbReference type="InterPro" id="IPR000620">
    <property type="entry name" value="EamA_dom"/>
</dbReference>
<evidence type="ECO:0000256" key="3">
    <source>
        <dbReference type="ARBA" id="ARBA00022475"/>
    </source>
</evidence>
<protein>
    <submittedName>
        <fullName evidence="9">DMT family transporter</fullName>
    </submittedName>
</protein>
<feature type="transmembrane region" description="Helical" evidence="7">
    <location>
        <begin position="213"/>
        <end position="232"/>
    </location>
</feature>
<proteinExistence type="inferred from homology"/>
<feature type="domain" description="EamA" evidence="8">
    <location>
        <begin position="214"/>
        <end position="345"/>
    </location>
</feature>
<comment type="subcellular location">
    <subcellularLocation>
        <location evidence="1">Cell membrane</location>
        <topology evidence="1">Multi-pass membrane protein</topology>
    </subcellularLocation>
</comment>
<dbReference type="AlphaFoldDB" id="A0A9D2IYA7"/>
<keyword evidence="6 7" id="KW-0472">Membrane</keyword>
<feature type="transmembrane region" description="Helical" evidence="7">
    <location>
        <begin position="186"/>
        <end position="207"/>
    </location>
</feature>
<dbReference type="Pfam" id="PF00892">
    <property type="entry name" value="EamA"/>
    <property type="match status" value="2"/>
</dbReference>
<feature type="transmembrane region" description="Helical" evidence="7">
    <location>
        <begin position="330"/>
        <end position="348"/>
    </location>
</feature>
<gene>
    <name evidence="9" type="ORF">H9813_00675</name>
</gene>
<dbReference type="GO" id="GO:0005886">
    <property type="term" value="C:plasma membrane"/>
    <property type="evidence" value="ECO:0007669"/>
    <property type="project" value="UniProtKB-SubCell"/>
</dbReference>
<evidence type="ECO:0000256" key="5">
    <source>
        <dbReference type="ARBA" id="ARBA00022989"/>
    </source>
</evidence>
<feature type="transmembrane region" description="Helical" evidence="7">
    <location>
        <begin position="304"/>
        <end position="324"/>
    </location>
</feature>
<evidence type="ECO:0000256" key="6">
    <source>
        <dbReference type="ARBA" id="ARBA00023136"/>
    </source>
</evidence>
<evidence type="ECO:0000256" key="7">
    <source>
        <dbReference type="SAM" id="Phobius"/>
    </source>
</evidence>
<feature type="transmembrane region" description="Helical" evidence="7">
    <location>
        <begin position="274"/>
        <end position="292"/>
    </location>
</feature>
<dbReference type="Proteomes" id="UP000824035">
    <property type="component" value="Unassembled WGS sequence"/>
</dbReference>
<feature type="transmembrane region" description="Helical" evidence="7">
    <location>
        <begin position="64"/>
        <end position="84"/>
    </location>
</feature>
<reference evidence="9" key="1">
    <citation type="journal article" date="2021" name="PeerJ">
        <title>Extensive microbial diversity within the chicken gut microbiome revealed by metagenomics and culture.</title>
        <authorList>
            <person name="Gilroy R."/>
            <person name="Ravi A."/>
            <person name="Getino M."/>
            <person name="Pursley I."/>
            <person name="Horton D.L."/>
            <person name="Alikhan N.F."/>
            <person name="Baker D."/>
            <person name="Gharbi K."/>
            <person name="Hall N."/>
            <person name="Watson M."/>
            <person name="Adriaenssens E.M."/>
            <person name="Foster-Nyarko E."/>
            <person name="Jarju S."/>
            <person name="Secka A."/>
            <person name="Antonio M."/>
            <person name="Oren A."/>
            <person name="Chaudhuri R.R."/>
            <person name="La Ragione R."/>
            <person name="Hildebrand F."/>
            <person name="Pallen M.J."/>
        </authorList>
    </citation>
    <scope>NUCLEOTIDE SEQUENCE</scope>
    <source>
        <strain evidence="9">ChiGjej4B4-18154</strain>
    </source>
</reference>
<organism evidence="9 10">
    <name type="scientific">Candidatus Allofournierella merdipullorum</name>
    <dbReference type="NCBI Taxonomy" id="2838595"/>
    <lineage>
        <taxon>Bacteria</taxon>
        <taxon>Bacillati</taxon>
        <taxon>Bacillota</taxon>
        <taxon>Clostridia</taxon>
        <taxon>Eubacteriales</taxon>
        <taxon>Oscillospiraceae</taxon>
        <taxon>Allofournierella</taxon>
    </lineage>
</organism>
<feature type="transmembrane region" description="Helical" evidence="7">
    <location>
        <begin position="244"/>
        <end position="262"/>
    </location>
</feature>
<accession>A0A9D2IYA7</accession>
<feature type="transmembrane region" description="Helical" evidence="7">
    <location>
        <begin position="159"/>
        <end position="179"/>
    </location>
</feature>
<name>A0A9D2IYA7_9FIRM</name>
<sequence length="357" mass="38495">MGRRNPSARRWRSLTFLPLPPRRPRPRCIPRRPRPRQWICPLWALARANKSGEGNGFLKKELKYLPLLVLTALIWGVAFVAQSVGNEYVGPFTFNAVRSVLGGAVLLPLIPLLDRLSKNEKAAVTPKDKKNLWLGGALCGVLLGIASGLQQWALEYASVGKVGFITALYIVIVPVLGIFFRRRPGVQVWVAVAIALGGLYLLCWNGGGAALGPGEMLLLACSALFSLHILVIDHFSPLVDGVKLSCIQFFVAGLVCAVPSLLFEQPTLSGVLGAWGPILYAGVLSCGVAYTLQVVAQKHVEPTLASLTLSVESVFSVLAGWLLLNQTLTGREIAGCVLMFCAIVLAQLPSRKKAART</sequence>
<reference evidence="9" key="2">
    <citation type="submission" date="2021-04" db="EMBL/GenBank/DDBJ databases">
        <authorList>
            <person name="Gilroy R."/>
        </authorList>
    </citation>
    <scope>NUCLEOTIDE SEQUENCE</scope>
    <source>
        <strain evidence="9">ChiGjej4B4-18154</strain>
    </source>
</reference>
<feature type="domain" description="EamA" evidence="8">
    <location>
        <begin position="65"/>
        <end position="202"/>
    </location>
</feature>
<keyword evidence="4 7" id="KW-0812">Transmembrane</keyword>
<comment type="similarity">
    <text evidence="2">Belongs to the EamA transporter family.</text>
</comment>
<evidence type="ECO:0000256" key="2">
    <source>
        <dbReference type="ARBA" id="ARBA00007362"/>
    </source>
</evidence>
<feature type="transmembrane region" description="Helical" evidence="7">
    <location>
        <begin position="133"/>
        <end position="153"/>
    </location>
</feature>
<dbReference type="Gene3D" id="1.10.3730.20">
    <property type="match status" value="1"/>
</dbReference>
<feature type="transmembrane region" description="Helical" evidence="7">
    <location>
        <begin position="96"/>
        <end position="113"/>
    </location>
</feature>
<keyword evidence="5 7" id="KW-1133">Transmembrane helix</keyword>
<evidence type="ECO:0000256" key="4">
    <source>
        <dbReference type="ARBA" id="ARBA00022692"/>
    </source>
</evidence>
<evidence type="ECO:0000259" key="8">
    <source>
        <dbReference type="Pfam" id="PF00892"/>
    </source>
</evidence>